<keyword evidence="2" id="KW-1185">Reference proteome</keyword>
<protein>
    <submittedName>
        <fullName evidence="1">Uncharacterized protein</fullName>
    </submittedName>
</protein>
<dbReference type="Proteomes" id="UP000004322">
    <property type="component" value="Unassembled WGS sequence"/>
</dbReference>
<name>G5JPH2_STRCG</name>
<accession>G5JPH2</accession>
<sequence length="84" mass="9722">MDFATILTFAEKMLSTSQKSAMRMTNVPALSLDITSFFEFLFFENRFPYDNHHLIGFSSLIDFQSARLSPLNKSKYSLHLFFVA</sequence>
<organism evidence="1 2">
    <name type="scientific">Streptococcus criceti HS-6</name>
    <dbReference type="NCBI Taxonomy" id="873449"/>
    <lineage>
        <taxon>Bacteria</taxon>
        <taxon>Bacillati</taxon>
        <taxon>Bacillota</taxon>
        <taxon>Bacilli</taxon>
        <taxon>Lactobacillales</taxon>
        <taxon>Streptococcaceae</taxon>
        <taxon>Streptococcus</taxon>
    </lineage>
</organism>
<reference evidence="1" key="1">
    <citation type="submission" date="2011-07" db="EMBL/GenBank/DDBJ databases">
        <authorList>
            <person name="Stanhope M.J."/>
            <person name="Durkin A.S."/>
            <person name="Hostetler J."/>
            <person name="Kim M."/>
            <person name="Radune D."/>
            <person name="Singh I."/>
            <person name="Town C.D."/>
        </authorList>
    </citation>
    <scope>NUCLEOTIDE SEQUENCE [LARGE SCALE GENOMIC DNA]</scope>
    <source>
        <strain evidence="1">HS-6</strain>
    </source>
</reference>
<dbReference type="AlphaFoldDB" id="G5JPH2"/>
<evidence type="ECO:0000313" key="2">
    <source>
        <dbReference type="Proteomes" id="UP000004322"/>
    </source>
</evidence>
<proteinExistence type="predicted"/>
<evidence type="ECO:0000313" key="1">
    <source>
        <dbReference type="EMBL" id="EHI73930.1"/>
    </source>
</evidence>
<comment type="caution">
    <text evidence="1">The sequence shown here is derived from an EMBL/GenBank/DDBJ whole genome shotgun (WGS) entry which is preliminary data.</text>
</comment>
<dbReference type="EMBL" id="AEUV02000002">
    <property type="protein sequence ID" value="EHI73930.1"/>
    <property type="molecule type" value="Genomic_DNA"/>
</dbReference>
<gene>
    <name evidence="1" type="ORF">STRCR_1624</name>
</gene>